<feature type="region of interest" description="Disordered" evidence="4">
    <location>
        <begin position="502"/>
        <end position="609"/>
    </location>
</feature>
<feature type="compositionally biased region" description="Basic and acidic residues" evidence="4">
    <location>
        <begin position="149"/>
        <end position="167"/>
    </location>
</feature>
<feature type="compositionally biased region" description="Basic and acidic residues" evidence="4">
    <location>
        <begin position="131"/>
        <end position="141"/>
    </location>
</feature>
<feature type="compositionally biased region" description="Low complexity" evidence="4">
    <location>
        <begin position="870"/>
        <end position="884"/>
    </location>
</feature>
<dbReference type="Gene3D" id="1.25.10.10">
    <property type="entry name" value="Leucine-rich Repeat Variant"/>
    <property type="match status" value="1"/>
</dbReference>
<accession>A0A835Z7T9</accession>
<evidence type="ECO:0000259" key="5">
    <source>
        <dbReference type="PROSITE" id="PS50303"/>
    </source>
</evidence>
<dbReference type="SMART" id="SM00025">
    <property type="entry name" value="Pumilio"/>
    <property type="match status" value="3"/>
</dbReference>
<dbReference type="GO" id="GO:0005730">
    <property type="term" value="C:nucleolus"/>
    <property type="evidence" value="ECO:0007669"/>
    <property type="project" value="TreeGrafter"/>
</dbReference>
<dbReference type="PANTHER" id="PTHR13389">
    <property type="entry name" value="PUMILIO HOMOLOG 3"/>
    <property type="match status" value="1"/>
</dbReference>
<feature type="compositionally biased region" description="Low complexity" evidence="4">
    <location>
        <begin position="599"/>
        <end position="609"/>
    </location>
</feature>
<organism evidence="6 7">
    <name type="scientific">Tribonema minus</name>
    <dbReference type="NCBI Taxonomy" id="303371"/>
    <lineage>
        <taxon>Eukaryota</taxon>
        <taxon>Sar</taxon>
        <taxon>Stramenopiles</taxon>
        <taxon>Ochrophyta</taxon>
        <taxon>PX clade</taxon>
        <taxon>Xanthophyceae</taxon>
        <taxon>Tribonematales</taxon>
        <taxon>Tribonemataceae</taxon>
        <taxon>Tribonema</taxon>
    </lineage>
</organism>
<evidence type="ECO:0000313" key="6">
    <source>
        <dbReference type="EMBL" id="KAG5187252.1"/>
    </source>
</evidence>
<protein>
    <submittedName>
        <fullName evidence="6">Armadillo-type protein</fullName>
    </submittedName>
</protein>
<reference evidence="6" key="1">
    <citation type="submission" date="2021-02" db="EMBL/GenBank/DDBJ databases">
        <title>First Annotated Genome of the Yellow-green Alga Tribonema minus.</title>
        <authorList>
            <person name="Mahan K.M."/>
        </authorList>
    </citation>
    <scope>NUCLEOTIDE SEQUENCE</scope>
    <source>
        <strain evidence="6">UTEX B ZZ1240</strain>
    </source>
</reference>
<dbReference type="AlphaFoldDB" id="A0A835Z7T9"/>
<dbReference type="PANTHER" id="PTHR13389:SF0">
    <property type="entry name" value="PUMILIO HOMOLOG 3"/>
    <property type="match status" value="1"/>
</dbReference>
<dbReference type="Pfam" id="PF08144">
    <property type="entry name" value="CPL"/>
    <property type="match status" value="1"/>
</dbReference>
<dbReference type="Pfam" id="PF00806">
    <property type="entry name" value="PUF"/>
    <property type="match status" value="2"/>
</dbReference>
<feature type="domain" description="PUM-HD" evidence="5">
    <location>
        <begin position="169"/>
        <end position="521"/>
    </location>
</feature>
<evidence type="ECO:0000256" key="3">
    <source>
        <dbReference type="PROSITE-ProRule" id="PRU00317"/>
    </source>
</evidence>
<feature type="region of interest" description="Disordered" evidence="4">
    <location>
        <begin position="870"/>
        <end position="893"/>
    </location>
</feature>
<feature type="region of interest" description="Disordered" evidence="4">
    <location>
        <begin position="1"/>
        <end position="167"/>
    </location>
</feature>
<dbReference type="EMBL" id="JAFCMP010000090">
    <property type="protein sequence ID" value="KAG5187252.1"/>
    <property type="molecule type" value="Genomic_DNA"/>
</dbReference>
<feature type="repeat" description="Pumilio" evidence="3">
    <location>
        <begin position="233"/>
        <end position="269"/>
    </location>
</feature>
<dbReference type="InterPro" id="IPR001313">
    <property type="entry name" value="Pumilio_RNA-bd_rpt"/>
</dbReference>
<feature type="repeat" description="Pumilio" evidence="3">
    <location>
        <begin position="270"/>
        <end position="305"/>
    </location>
</feature>
<evidence type="ECO:0000256" key="1">
    <source>
        <dbReference type="ARBA" id="ARBA00022737"/>
    </source>
</evidence>
<dbReference type="OrthoDB" id="497380at2759"/>
<evidence type="ECO:0000256" key="2">
    <source>
        <dbReference type="ARBA" id="ARBA00022884"/>
    </source>
</evidence>
<dbReference type="InterPro" id="IPR011989">
    <property type="entry name" value="ARM-like"/>
</dbReference>
<name>A0A835Z7T9_9STRA</name>
<dbReference type="InterPro" id="IPR016024">
    <property type="entry name" value="ARM-type_fold"/>
</dbReference>
<dbReference type="GO" id="GO:0006417">
    <property type="term" value="P:regulation of translation"/>
    <property type="evidence" value="ECO:0007669"/>
    <property type="project" value="TreeGrafter"/>
</dbReference>
<feature type="repeat" description="Pumilio" evidence="3">
    <location>
        <begin position="196"/>
        <end position="232"/>
    </location>
</feature>
<proteinExistence type="predicted"/>
<evidence type="ECO:0000256" key="4">
    <source>
        <dbReference type="SAM" id="MobiDB-lite"/>
    </source>
</evidence>
<keyword evidence="7" id="KW-1185">Reference proteome</keyword>
<feature type="compositionally biased region" description="Acidic residues" evidence="4">
    <location>
        <begin position="513"/>
        <end position="577"/>
    </location>
</feature>
<keyword evidence="2" id="KW-0694">RNA-binding</keyword>
<dbReference type="InterPro" id="IPR040059">
    <property type="entry name" value="PUM3"/>
</dbReference>
<dbReference type="GO" id="GO:0003729">
    <property type="term" value="F:mRNA binding"/>
    <property type="evidence" value="ECO:0007669"/>
    <property type="project" value="TreeGrafter"/>
</dbReference>
<feature type="compositionally biased region" description="Gly residues" evidence="4">
    <location>
        <begin position="45"/>
        <end position="60"/>
    </location>
</feature>
<dbReference type="InterPro" id="IPR012959">
    <property type="entry name" value="CPL_dom"/>
</dbReference>
<dbReference type="Proteomes" id="UP000664859">
    <property type="component" value="Unassembled WGS sequence"/>
</dbReference>
<dbReference type="PROSITE" id="PS50302">
    <property type="entry name" value="PUM"/>
    <property type="match status" value="3"/>
</dbReference>
<dbReference type="InterPro" id="IPR033133">
    <property type="entry name" value="PUM-HD"/>
</dbReference>
<sequence length="893" mass="93118">MGKDRSSGGGGGSGGDKRGFKGKTGGAKGGFKAKAGFKSKTDGFNKGGSPGAGAKGGKGGSEIKKKPWAGNGGKPDAKKPWTKKPGSKDGDAKPGGKPYKPTGHNKPLVGKKPWKPSNKGDSSKPGGFKRKAPEGADKEAAEATGSSKRRGDLKKERQAHRPDNDTVVRAKELWNKLRERKITEEQRAPLVRELMQLLRGKVYKISMKHDASRVVQSAVTFGSNTDRDLILTELEGHLVELSQLQYAHFIVLKLLQRARGAEEQRRVTKDLRGHVAKLATHSIGARVIQQAMDMLPSARAAQLRAELYGPEHALFADMAFDKAPRNLKQVIALRPDRRAIVLEGVKRTLGKIAQKGLLSFAFAHSLLWEYMSEVNVNSDGGAAIADMVPTVIDGYMALLSTRDGSRAAALCAAYGSAKDRKRMMKGFKGFVGTSLMHRDAYLAVLRLVASVDDTVTCQKSVLAELLVPLPRPVAAAVTGVTASGAAVKPGEGVTAEAWVPKGVARSSGTGEAVVEDDEDGGEFDGMTDEFDGEEGGEGEGDDGDEEGAGDSDQQQDEAEESDIEAGEDEAAAEEETTDAVGAQGDADTSAQAALESKDAAATPGDADADASAAPALLPVSLHRNGCKLLLYLAAPDATKYLDPEERHLLEPAMVPVAQGEGEAPVLVCASKKDPEVRRQELLAFLKAPLQSLCQEHTAELMRSKFAGANVLLEVTKNLRTPDLVAAIAAAAVAVPEEGHLAMQEDPAGHLFMKQLLLWEGEQQQQSAAAAAGWFADALLKRLQAGDGGGLRGWAGSNRGAFVLAALAGVPSAGAAVRKALKGRTPPAEGGKGAEVLAAALASDAAAPAPALKLPAAASKASATAAGAVAAKGKGGSAAASAPATTKVRGRKRQ</sequence>
<dbReference type="SUPFAM" id="SSF48371">
    <property type="entry name" value="ARM repeat"/>
    <property type="match status" value="1"/>
</dbReference>
<dbReference type="PROSITE" id="PS50303">
    <property type="entry name" value="PUM_HD"/>
    <property type="match status" value="1"/>
</dbReference>
<keyword evidence="1" id="KW-0677">Repeat</keyword>
<evidence type="ECO:0000313" key="7">
    <source>
        <dbReference type="Proteomes" id="UP000664859"/>
    </source>
</evidence>
<gene>
    <name evidence="6" type="ORF">JKP88DRAFT_348003</name>
</gene>
<comment type="caution">
    <text evidence="6">The sequence shown here is derived from an EMBL/GenBank/DDBJ whole genome shotgun (WGS) entry which is preliminary data.</text>
</comment>